<keyword evidence="2" id="KW-1185">Reference proteome</keyword>
<organism evidence="1 2">
    <name type="scientific">Pristionchus pacificus</name>
    <name type="common">Parasitic nematode worm</name>
    <dbReference type="NCBI Taxonomy" id="54126"/>
    <lineage>
        <taxon>Eukaryota</taxon>
        <taxon>Metazoa</taxon>
        <taxon>Ecdysozoa</taxon>
        <taxon>Nematoda</taxon>
        <taxon>Chromadorea</taxon>
        <taxon>Rhabditida</taxon>
        <taxon>Rhabditina</taxon>
        <taxon>Diplogasteromorpha</taxon>
        <taxon>Diplogasteroidea</taxon>
        <taxon>Neodiplogasteridae</taxon>
        <taxon>Pristionchus</taxon>
    </lineage>
</organism>
<accession>A0A8R1YTE7</accession>
<proteinExistence type="predicted"/>
<dbReference type="AlphaFoldDB" id="A0A2A6BM79"/>
<dbReference type="Proteomes" id="UP000005239">
    <property type="component" value="Unassembled WGS sequence"/>
</dbReference>
<protein>
    <submittedName>
        <fullName evidence="1">Uncharacterized protein</fullName>
    </submittedName>
</protein>
<name>A0A2A6BM79_PRIPA</name>
<sequence>MDKYAANVCFSRDSCKPRPLRLFDSFTFQLILFSLFRVFYIFCLLYFPVLARLLVSIVN</sequence>
<dbReference type="EnsemblMetazoa" id="PPA35986.1">
    <property type="protein sequence ID" value="PPA35986.1"/>
    <property type="gene ID" value="WBGene00274355"/>
</dbReference>
<reference evidence="1" key="2">
    <citation type="submission" date="2022-06" db="UniProtKB">
        <authorList>
            <consortium name="EnsemblMetazoa"/>
        </authorList>
    </citation>
    <scope>IDENTIFICATION</scope>
    <source>
        <strain evidence="1">PS312</strain>
    </source>
</reference>
<accession>A0A2A6BM79</accession>
<evidence type="ECO:0000313" key="1">
    <source>
        <dbReference type="EnsemblMetazoa" id="PPA35986.1"/>
    </source>
</evidence>
<evidence type="ECO:0000313" key="2">
    <source>
        <dbReference type="Proteomes" id="UP000005239"/>
    </source>
</evidence>
<gene>
    <name evidence="1" type="primary">WBGene00274355</name>
</gene>
<reference evidence="2" key="1">
    <citation type="journal article" date="2008" name="Nat. Genet.">
        <title>The Pristionchus pacificus genome provides a unique perspective on nematode lifestyle and parasitism.</title>
        <authorList>
            <person name="Dieterich C."/>
            <person name="Clifton S.W."/>
            <person name="Schuster L.N."/>
            <person name="Chinwalla A."/>
            <person name="Delehaunty K."/>
            <person name="Dinkelacker I."/>
            <person name="Fulton L."/>
            <person name="Fulton R."/>
            <person name="Godfrey J."/>
            <person name="Minx P."/>
            <person name="Mitreva M."/>
            <person name="Roeseler W."/>
            <person name="Tian H."/>
            <person name="Witte H."/>
            <person name="Yang S.P."/>
            <person name="Wilson R.K."/>
            <person name="Sommer R.J."/>
        </authorList>
    </citation>
    <scope>NUCLEOTIDE SEQUENCE [LARGE SCALE GENOMIC DNA]</scope>
    <source>
        <strain evidence="2">PS312</strain>
    </source>
</reference>